<dbReference type="GO" id="GO:0005615">
    <property type="term" value="C:extracellular space"/>
    <property type="evidence" value="ECO:0007669"/>
    <property type="project" value="TreeGrafter"/>
</dbReference>
<dbReference type="SUPFAM" id="SSF56496">
    <property type="entry name" value="Fibrinogen C-terminal domain-like"/>
    <property type="match status" value="1"/>
</dbReference>
<gene>
    <name evidence="2" type="ORF">MNOR_LOCUS30839</name>
</gene>
<feature type="domain" description="Fibrinogen C-terminal" evidence="1">
    <location>
        <begin position="1"/>
        <end position="112"/>
    </location>
</feature>
<dbReference type="AlphaFoldDB" id="A0AAV2S275"/>
<dbReference type="InterPro" id="IPR014716">
    <property type="entry name" value="Fibrinogen_a/b/g_C_1"/>
</dbReference>
<evidence type="ECO:0000313" key="2">
    <source>
        <dbReference type="EMBL" id="CAL4151781.1"/>
    </source>
</evidence>
<dbReference type="InterPro" id="IPR050373">
    <property type="entry name" value="Fibrinogen_C-term_domain"/>
</dbReference>
<sequence length="114" mass="12859">SVGAEEEDFKLTIGAFESGDSEVFDALAYHNSKPFSTYDRDNSQYEYAHCGNKYGGGWWFGRCHHALLTGDPSTAHESKLHGITWYNKTPRGSQPKEWLSLTHAVMMIRPTFGQ</sequence>
<dbReference type="Pfam" id="PF00147">
    <property type="entry name" value="Fibrinogen_C"/>
    <property type="match status" value="1"/>
</dbReference>
<comment type="caution">
    <text evidence="2">The sequence shown here is derived from an EMBL/GenBank/DDBJ whole genome shotgun (WGS) entry which is preliminary data.</text>
</comment>
<evidence type="ECO:0000259" key="1">
    <source>
        <dbReference type="PROSITE" id="PS51406"/>
    </source>
</evidence>
<evidence type="ECO:0000313" key="3">
    <source>
        <dbReference type="Proteomes" id="UP001497623"/>
    </source>
</evidence>
<dbReference type="Gene3D" id="3.90.215.10">
    <property type="entry name" value="Gamma Fibrinogen, chain A, domain 1"/>
    <property type="match status" value="1"/>
</dbReference>
<dbReference type="PROSITE" id="PS51406">
    <property type="entry name" value="FIBRINOGEN_C_2"/>
    <property type="match status" value="1"/>
</dbReference>
<dbReference type="Proteomes" id="UP001497623">
    <property type="component" value="Unassembled WGS sequence"/>
</dbReference>
<organism evidence="2 3">
    <name type="scientific">Meganyctiphanes norvegica</name>
    <name type="common">Northern krill</name>
    <name type="synonym">Thysanopoda norvegica</name>
    <dbReference type="NCBI Taxonomy" id="48144"/>
    <lineage>
        <taxon>Eukaryota</taxon>
        <taxon>Metazoa</taxon>
        <taxon>Ecdysozoa</taxon>
        <taxon>Arthropoda</taxon>
        <taxon>Crustacea</taxon>
        <taxon>Multicrustacea</taxon>
        <taxon>Malacostraca</taxon>
        <taxon>Eumalacostraca</taxon>
        <taxon>Eucarida</taxon>
        <taxon>Euphausiacea</taxon>
        <taxon>Euphausiidae</taxon>
        <taxon>Meganyctiphanes</taxon>
    </lineage>
</organism>
<dbReference type="InterPro" id="IPR036056">
    <property type="entry name" value="Fibrinogen-like_C"/>
</dbReference>
<dbReference type="EMBL" id="CAXKWB010038501">
    <property type="protein sequence ID" value="CAL4151781.1"/>
    <property type="molecule type" value="Genomic_DNA"/>
</dbReference>
<dbReference type="InterPro" id="IPR002181">
    <property type="entry name" value="Fibrinogen_a/b/g_C_dom"/>
</dbReference>
<dbReference type="PANTHER" id="PTHR19143:SF444">
    <property type="entry name" value="PROTEIN SCABROUS"/>
    <property type="match status" value="1"/>
</dbReference>
<protein>
    <recommendedName>
        <fullName evidence="1">Fibrinogen C-terminal domain-containing protein</fullName>
    </recommendedName>
</protein>
<dbReference type="SMART" id="SM00186">
    <property type="entry name" value="FBG"/>
    <property type="match status" value="1"/>
</dbReference>
<keyword evidence="3" id="KW-1185">Reference proteome</keyword>
<name>A0AAV2S275_MEGNR</name>
<proteinExistence type="predicted"/>
<reference evidence="2 3" key="1">
    <citation type="submission" date="2024-05" db="EMBL/GenBank/DDBJ databases">
        <authorList>
            <person name="Wallberg A."/>
        </authorList>
    </citation>
    <scope>NUCLEOTIDE SEQUENCE [LARGE SCALE GENOMIC DNA]</scope>
</reference>
<accession>A0AAV2S275</accession>
<dbReference type="PANTHER" id="PTHR19143">
    <property type="entry name" value="FIBRINOGEN/TENASCIN/ANGIOPOEITIN"/>
    <property type="match status" value="1"/>
</dbReference>
<feature type="non-terminal residue" evidence="2">
    <location>
        <position position="1"/>
    </location>
</feature>